<dbReference type="GO" id="GO:0003677">
    <property type="term" value="F:DNA binding"/>
    <property type="evidence" value="ECO:0007669"/>
    <property type="project" value="InterPro"/>
</dbReference>
<gene>
    <name evidence="2" type="ORF">KGA66_27430</name>
</gene>
<dbReference type="PROSITE" id="PS50943">
    <property type="entry name" value="HTH_CROC1"/>
    <property type="match status" value="1"/>
</dbReference>
<organism evidence="2 3">
    <name type="scientific">Actinocrinis puniceicyclus</name>
    <dbReference type="NCBI Taxonomy" id="977794"/>
    <lineage>
        <taxon>Bacteria</taxon>
        <taxon>Bacillati</taxon>
        <taxon>Actinomycetota</taxon>
        <taxon>Actinomycetes</taxon>
        <taxon>Catenulisporales</taxon>
        <taxon>Actinospicaceae</taxon>
        <taxon>Actinocrinis</taxon>
    </lineage>
</organism>
<reference evidence="2" key="1">
    <citation type="submission" date="2021-04" db="EMBL/GenBank/DDBJ databases">
        <title>Genome based classification of Actinospica acidithermotolerans sp. nov., an actinobacterium isolated from an Indonesian hot spring.</title>
        <authorList>
            <person name="Kusuma A.B."/>
            <person name="Putra K.E."/>
            <person name="Nafisah S."/>
            <person name="Loh J."/>
            <person name="Nouioui I."/>
            <person name="Goodfellow M."/>
        </authorList>
    </citation>
    <scope>NUCLEOTIDE SEQUENCE</scope>
    <source>
        <strain evidence="2">DSM 45618</strain>
    </source>
</reference>
<dbReference type="Gene3D" id="1.10.260.40">
    <property type="entry name" value="lambda repressor-like DNA-binding domains"/>
    <property type="match status" value="1"/>
</dbReference>
<dbReference type="EMBL" id="JAGSXH010000198">
    <property type="protein sequence ID" value="MBS2966799.1"/>
    <property type="molecule type" value="Genomic_DNA"/>
</dbReference>
<keyword evidence="3" id="KW-1185">Reference proteome</keyword>
<name>A0A8J7WXB2_9ACTN</name>
<dbReference type="SMART" id="SM00530">
    <property type="entry name" value="HTH_XRE"/>
    <property type="match status" value="1"/>
</dbReference>
<evidence type="ECO:0000313" key="3">
    <source>
        <dbReference type="Proteomes" id="UP000677913"/>
    </source>
</evidence>
<accession>A0A8J7WXB2</accession>
<dbReference type="AlphaFoldDB" id="A0A8J7WXB2"/>
<dbReference type="CDD" id="cd00093">
    <property type="entry name" value="HTH_XRE"/>
    <property type="match status" value="1"/>
</dbReference>
<dbReference type="InterPro" id="IPR001387">
    <property type="entry name" value="Cro/C1-type_HTH"/>
</dbReference>
<evidence type="ECO:0000313" key="2">
    <source>
        <dbReference type="EMBL" id="MBS2966799.1"/>
    </source>
</evidence>
<sequence length="355" mass="38784">MAGEMLRQARERAGISLSAMAERTHFSKSHLGNVETGKRAVTADIVLAYEREVGEEMDRRGVLSGLAATVVAPMATAELIYKGFSEAAYRRPPLDHWLERVDALGQDYMSYGAAALQPRIASDLVTLQGQLASPRLWGVAARYLTTFGKTTQGARQASRWYGLAAVAADRSADTDTRVWVRGRSALALAYEGAGLSTAKRLADQALAISDAPTLGRLNALVAQAHVAGFRGDHETMTAAIEEAKRVFDIAGSSEQISDFAVPEWRFWTFLSMLYSRIGDEREATRAQDAADQARPATLHRFATHIEMHRALMLVRSGDVAGGVAYATRALDQLPRERHSLTLKLLMREIETAQPA</sequence>
<evidence type="ECO:0000259" key="1">
    <source>
        <dbReference type="PROSITE" id="PS50943"/>
    </source>
</evidence>
<comment type="caution">
    <text evidence="2">The sequence shown here is derived from an EMBL/GenBank/DDBJ whole genome shotgun (WGS) entry which is preliminary data.</text>
</comment>
<protein>
    <submittedName>
        <fullName evidence="2">Helix-turn-helix transcriptional regulator</fullName>
    </submittedName>
</protein>
<dbReference type="Pfam" id="PF13560">
    <property type="entry name" value="HTH_31"/>
    <property type="match status" value="1"/>
</dbReference>
<proteinExistence type="predicted"/>
<dbReference type="SUPFAM" id="SSF47413">
    <property type="entry name" value="lambda repressor-like DNA-binding domains"/>
    <property type="match status" value="1"/>
</dbReference>
<dbReference type="Proteomes" id="UP000677913">
    <property type="component" value="Unassembled WGS sequence"/>
</dbReference>
<feature type="domain" description="HTH cro/C1-type" evidence="1">
    <location>
        <begin position="6"/>
        <end position="60"/>
    </location>
</feature>
<dbReference type="InterPro" id="IPR010982">
    <property type="entry name" value="Lambda_DNA-bd_dom_sf"/>
</dbReference>